<dbReference type="RefSeq" id="WP_367887193.1">
    <property type="nucleotide sequence ID" value="NZ_CP130612.1"/>
</dbReference>
<evidence type="ECO:0000256" key="2">
    <source>
        <dbReference type="SAM" id="SignalP"/>
    </source>
</evidence>
<evidence type="ECO:0000259" key="3">
    <source>
        <dbReference type="Pfam" id="PF00656"/>
    </source>
</evidence>
<feature type="signal peptide" evidence="2">
    <location>
        <begin position="1"/>
        <end position="30"/>
    </location>
</feature>
<evidence type="ECO:0000313" key="5">
    <source>
        <dbReference type="EMBL" id="WKW14405.1"/>
    </source>
</evidence>
<name>A0AA49JYW4_9BACT</name>
<dbReference type="PANTHER" id="PTHR35902:SF3">
    <property type="entry name" value="NPCBM-ASSOCIATED, NEW3 DOMAIN OF ALPHA-GALACTOSIDASE"/>
    <property type="match status" value="1"/>
</dbReference>
<proteinExistence type="predicted"/>
<reference evidence="5" key="1">
    <citation type="submission" date="2023-07" db="EMBL/GenBank/DDBJ databases">
        <authorList>
            <person name="Haufschild T."/>
            <person name="Kallscheuer N."/>
            <person name="Hammer J."/>
            <person name="Kohn T."/>
            <person name="Kabuu M."/>
            <person name="Jogler M."/>
            <person name="Wohfarth N."/>
            <person name="Heuer A."/>
            <person name="Rohde M."/>
            <person name="van Teeseling M.C.F."/>
            <person name="Jogler C."/>
        </authorList>
    </citation>
    <scope>NUCLEOTIDE SEQUENCE</scope>
    <source>
        <strain evidence="4">Strain 138</strain>
        <strain evidence="5">Strain 318</strain>
    </source>
</reference>
<feature type="compositionally biased region" description="Basic and acidic residues" evidence="1">
    <location>
        <begin position="251"/>
        <end position="273"/>
    </location>
</feature>
<gene>
    <name evidence="4" type="ORF">Strain138_000749</name>
    <name evidence="5" type="ORF">Strain318_000749</name>
</gene>
<dbReference type="SUPFAM" id="SSF52129">
    <property type="entry name" value="Caspase-like"/>
    <property type="match status" value="1"/>
</dbReference>
<dbReference type="GO" id="GO:0004197">
    <property type="term" value="F:cysteine-type endopeptidase activity"/>
    <property type="evidence" value="ECO:0007669"/>
    <property type="project" value="InterPro"/>
</dbReference>
<dbReference type="Proteomes" id="UP001229955">
    <property type="component" value="Chromosome"/>
</dbReference>
<dbReference type="Gene3D" id="2.60.40.10">
    <property type="entry name" value="Immunoglobulins"/>
    <property type="match status" value="1"/>
</dbReference>
<dbReference type="Gene3D" id="3.40.50.1460">
    <property type="match status" value="1"/>
</dbReference>
<accession>A0AA49JT95</accession>
<accession>A0AA49JYW4</accession>
<dbReference type="EMBL" id="CP130612">
    <property type="protein sequence ID" value="WKW11495.1"/>
    <property type="molecule type" value="Genomic_DNA"/>
</dbReference>
<evidence type="ECO:0000313" key="6">
    <source>
        <dbReference type="Proteomes" id="UP001229955"/>
    </source>
</evidence>
<dbReference type="EMBL" id="CP130613">
    <property type="protein sequence ID" value="WKW14405.1"/>
    <property type="molecule type" value="Genomic_DNA"/>
</dbReference>
<keyword evidence="6" id="KW-1185">Reference proteome</keyword>
<sequence>MTAMVPTYVTLTGRALRAALLVLVAPLTLAAQQSNTAEIEVIADSVGQPVLVNGRQLGTTPSTLRIQPGNGVRIEVGRGARMRGLSLDVPAGSRIKVEMTMPRDTQPLPPVRTEAEVQRQLLASNAYPMPREPVAPVQPRRPGFFGSVLIGGALAGGAAFAGSAALCDQKFTSPSPSGGYVNGQYYAPGQHSLGPLASCRAGAAGIGALVGTGVIHMIRRGGYRGKQESFTRDQAQYATERTAYERAVQQREQRIKDDVQKSLDEDQSRRREVASANDRAIRANQELPLVTFLNTQRTQVVGGRTNSQPPQLRIENVSFADADGDSIISAGERATVRVRLRNSGRGAGVNVRVEAKSNSRLRFQPGQLGAVAPGDVREAVIEVVATQDVIDEQAALEIIAVEGNGFDSQPLQLQVPVLAYRPPDLQILGAQAVDGEGKTIIAPGTQATVTVRVQNRGEGKAENVRVTIARGENVFFTDDFQAPTITRELGTMRPGQYEDIKVEVLPNNRATAFALTAAVTEGSGRYNVPARDLGLALNSASRGMAQVVAVQAPRPVPGGASAAAGSFGSDLLQNIPTVAENPNAIAVIIGNATYQGDIPPVQFAANDAEVMAQYAQKALGIRPGNIIRLNNATGTQLRTTFGVQNNPNGRLRSQIRPGVSEVFVFYSGHGAPDASERKAYIMPSDADASFLSTTGFSVDVLYENLAAMGAKHVTVVLDACFSGATGNGDMLIRSASPIGIQVNDPAQRFQGGNATIIAAAEGQQLANWYDEKNHGLLTYFFLKGLQGAADKDGNGVTVDEMKAFLTDQSYGIPYEARRLHGRDQTPQVFGTGSRVLRPAPAGGQP</sequence>
<dbReference type="PANTHER" id="PTHR35902">
    <property type="entry name" value="S-LAYER DOMAIN-LIKE PROTEIN-RELATED"/>
    <property type="match status" value="1"/>
</dbReference>
<dbReference type="KEGG" id="pspc:Strain318_000749"/>
<dbReference type="Pfam" id="PF00656">
    <property type="entry name" value="Peptidase_C14"/>
    <property type="match status" value="1"/>
</dbReference>
<dbReference type="GO" id="GO:0006508">
    <property type="term" value="P:proteolysis"/>
    <property type="evidence" value="ECO:0007669"/>
    <property type="project" value="InterPro"/>
</dbReference>
<keyword evidence="2" id="KW-0732">Signal</keyword>
<dbReference type="InterPro" id="IPR013783">
    <property type="entry name" value="Ig-like_fold"/>
</dbReference>
<dbReference type="InterPro" id="IPR029030">
    <property type="entry name" value="Caspase-like_dom_sf"/>
</dbReference>
<feature type="region of interest" description="Disordered" evidence="1">
    <location>
        <begin position="251"/>
        <end position="276"/>
    </location>
</feature>
<dbReference type="InterPro" id="IPR011600">
    <property type="entry name" value="Pept_C14_caspase"/>
</dbReference>
<protein>
    <submittedName>
        <fullName evidence="5">Caspase family protein</fullName>
    </submittedName>
</protein>
<feature type="region of interest" description="Disordered" evidence="1">
    <location>
        <begin position="821"/>
        <end position="845"/>
    </location>
</feature>
<evidence type="ECO:0000313" key="4">
    <source>
        <dbReference type="EMBL" id="WKW11495.1"/>
    </source>
</evidence>
<dbReference type="AlphaFoldDB" id="A0AA49JYW4"/>
<organism evidence="5 6">
    <name type="scientific">Pseudogemmatithrix spongiicola</name>
    <dbReference type="NCBI Taxonomy" id="3062599"/>
    <lineage>
        <taxon>Bacteria</taxon>
        <taxon>Pseudomonadati</taxon>
        <taxon>Gemmatimonadota</taxon>
        <taxon>Gemmatimonadia</taxon>
        <taxon>Gemmatimonadales</taxon>
        <taxon>Gemmatimonadaceae</taxon>
        <taxon>Pseudogemmatithrix</taxon>
    </lineage>
</organism>
<feature type="domain" description="Peptidase C14 caspase" evidence="3">
    <location>
        <begin position="585"/>
        <end position="828"/>
    </location>
</feature>
<evidence type="ECO:0000256" key="1">
    <source>
        <dbReference type="SAM" id="MobiDB-lite"/>
    </source>
</evidence>
<feature type="chain" id="PRO_5041200416" evidence="2">
    <location>
        <begin position="31"/>
        <end position="845"/>
    </location>
</feature>